<organism evidence="2 3">
    <name type="scientific">Pseudotabrizicola algicola</name>
    <dbReference type="NCBI Taxonomy" id="2709381"/>
    <lineage>
        <taxon>Bacteria</taxon>
        <taxon>Pseudomonadati</taxon>
        <taxon>Pseudomonadota</taxon>
        <taxon>Alphaproteobacteria</taxon>
        <taxon>Rhodobacterales</taxon>
        <taxon>Paracoccaceae</taxon>
        <taxon>Pseudotabrizicola</taxon>
    </lineage>
</organism>
<feature type="transmembrane region" description="Helical" evidence="1">
    <location>
        <begin position="40"/>
        <end position="61"/>
    </location>
</feature>
<sequence length="109" mass="11421">MSLDLLLMALVVGAFTYGFRFGPTKLSLHDLPPQSLRARFLAATGPAAIATLFVASVLPVLRSGGQNALPLIAGTLAVLAVFFWRRSVVAATLSGAAAYGFAFWLTLPA</sequence>
<dbReference type="Proteomes" id="UP000481421">
    <property type="component" value="Unassembled WGS sequence"/>
</dbReference>
<evidence type="ECO:0000313" key="3">
    <source>
        <dbReference type="Proteomes" id="UP000481421"/>
    </source>
</evidence>
<name>A0A6B3RPB2_9RHOB</name>
<feature type="transmembrane region" description="Helical" evidence="1">
    <location>
        <begin position="68"/>
        <end position="84"/>
    </location>
</feature>
<dbReference type="Pfam" id="PF05437">
    <property type="entry name" value="AzlD"/>
    <property type="match status" value="1"/>
</dbReference>
<dbReference type="EMBL" id="JAAIKE010000003">
    <property type="protein sequence ID" value="NEX47053.1"/>
    <property type="molecule type" value="Genomic_DNA"/>
</dbReference>
<evidence type="ECO:0000256" key="1">
    <source>
        <dbReference type="SAM" id="Phobius"/>
    </source>
</evidence>
<dbReference type="InterPro" id="IPR008407">
    <property type="entry name" value="Brnchd-chn_aa_trnsp_AzlD"/>
</dbReference>
<dbReference type="RefSeq" id="WP_164612309.1">
    <property type="nucleotide sequence ID" value="NZ_JAAIKE010000003.1"/>
</dbReference>
<dbReference type="AlphaFoldDB" id="A0A6B3RPB2"/>
<protein>
    <recommendedName>
        <fullName evidence="4">AzlD domain-containing protein</fullName>
    </recommendedName>
</protein>
<keyword evidence="3" id="KW-1185">Reference proteome</keyword>
<proteinExistence type="predicted"/>
<reference evidence="2 3" key="1">
    <citation type="submission" date="2020-02" db="EMBL/GenBank/DDBJ databases">
        <title>Rhodobacter algicola sp. nov., isolated from microalga culture.</title>
        <authorList>
            <person name="Park C.-Y."/>
        </authorList>
    </citation>
    <scope>NUCLEOTIDE SEQUENCE [LARGE SCALE GENOMIC DNA]</scope>
    <source>
        <strain evidence="2 3">ETT8</strain>
    </source>
</reference>
<keyword evidence="1" id="KW-0472">Membrane</keyword>
<keyword evidence="1" id="KW-0812">Transmembrane</keyword>
<keyword evidence="1" id="KW-1133">Transmembrane helix</keyword>
<evidence type="ECO:0000313" key="2">
    <source>
        <dbReference type="EMBL" id="NEX47053.1"/>
    </source>
</evidence>
<gene>
    <name evidence="2" type="ORF">G3572_12620</name>
</gene>
<feature type="transmembrane region" description="Helical" evidence="1">
    <location>
        <begin position="90"/>
        <end position="107"/>
    </location>
</feature>
<evidence type="ECO:0008006" key="4">
    <source>
        <dbReference type="Google" id="ProtNLM"/>
    </source>
</evidence>
<accession>A0A6B3RPB2</accession>
<comment type="caution">
    <text evidence="2">The sequence shown here is derived from an EMBL/GenBank/DDBJ whole genome shotgun (WGS) entry which is preliminary data.</text>
</comment>